<organism evidence="1 2">
    <name type="scientific">Aquimarina litoralis</name>
    <dbReference type="NCBI Taxonomy" id="584605"/>
    <lineage>
        <taxon>Bacteria</taxon>
        <taxon>Pseudomonadati</taxon>
        <taxon>Bacteroidota</taxon>
        <taxon>Flavobacteriia</taxon>
        <taxon>Flavobacteriales</taxon>
        <taxon>Flavobacteriaceae</taxon>
        <taxon>Aquimarina</taxon>
    </lineage>
</organism>
<comment type="caution">
    <text evidence="1">The sequence shown here is derived from an EMBL/GenBank/DDBJ whole genome shotgun (WGS) entry which is preliminary data.</text>
</comment>
<name>A0ABN1J9G9_9FLAO</name>
<keyword evidence="2" id="KW-1185">Reference proteome</keyword>
<evidence type="ECO:0000313" key="1">
    <source>
        <dbReference type="EMBL" id="GAA0732551.1"/>
    </source>
</evidence>
<evidence type="ECO:0000313" key="2">
    <source>
        <dbReference type="Proteomes" id="UP001501758"/>
    </source>
</evidence>
<gene>
    <name evidence="1" type="ORF">GCM10009430_45800</name>
</gene>
<protein>
    <submittedName>
        <fullName evidence="1">Uncharacterized protein</fullName>
    </submittedName>
</protein>
<dbReference type="InterPro" id="IPR038500">
    <property type="entry name" value="Antitermination_sf"/>
</dbReference>
<proteinExistence type="predicted"/>
<reference evidence="1 2" key="1">
    <citation type="journal article" date="2019" name="Int. J. Syst. Evol. Microbiol.">
        <title>The Global Catalogue of Microorganisms (GCM) 10K type strain sequencing project: providing services to taxonomists for standard genome sequencing and annotation.</title>
        <authorList>
            <consortium name="The Broad Institute Genomics Platform"/>
            <consortium name="The Broad Institute Genome Sequencing Center for Infectious Disease"/>
            <person name="Wu L."/>
            <person name="Ma J."/>
        </authorList>
    </citation>
    <scope>NUCLEOTIDE SEQUENCE [LARGE SCALE GENOMIC DNA]</scope>
    <source>
        <strain evidence="1 2">JCM 15974</strain>
    </source>
</reference>
<dbReference type="Proteomes" id="UP001501758">
    <property type="component" value="Unassembled WGS sequence"/>
</dbReference>
<accession>A0ABN1J9G9</accession>
<dbReference type="RefSeq" id="WP_343914570.1">
    <property type="nucleotide sequence ID" value="NZ_BAAAGE010000007.1"/>
</dbReference>
<dbReference type="Gene3D" id="1.10.274.110">
    <property type="match status" value="1"/>
</dbReference>
<dbReference type="EMBL" id="BAAAGE010000007">
    <property type="protein sequence ID" value="GAA0732551.1"/>
    <property type="molecule type" value="Genomic_DNA"/>
</dbReference>
<sequence>MNILSNIFNLNKIDCPRCLGKGHVDLNDIKRLNKELKWGPGECAYCNGKGKINPKIQNKIPVDMTYLTTDLSKQERKKLINNDKQALIKGLVSEKKADDLIKQVEFLHFEGKLNPDKIVELFLIPQNEISSTEKQELLDYIVRIIEHKK</sequence>